<reference evidence="3" key="1">
    <citation type="submission" date="2019-06" db="EMBL/GenBank/DDBJ databases">
        <title>Genomics analysis of Aphanomyces spp. identifies a new class of oomycete effector associated with host adaptation.</title>
        <authorList>
            <person name="Gaulin E."/>
        </authorList>
    </citation>
    <scope>NUCLEOTIDE SEQUENCE</scope>
    <source>
        <strain evidence="3">CBS 578.67</strain>
    </source>
</reference>
<keyword evidence="1" id="KW-0863">Zinc-finger</keyword>
<name>A0A6A5A7A5_9STRA</name>
<evidence type="ECO:0000313" key="3">
    <source>
        <dbReference type="EMBL" id="KAF0719609.1"/>
    </source>
</evidence>
<dbReference type="InterPro" id="IPR023393">
    <property type="entry name" value="START-like_dom_sf"/>
</dbReference>
<protein>
    <recommendedName>
        <fullName evidence="2">RING-type domain-containing protein</fullName>
    </recommendedName>
</protein>
<comment type="caution">
    <text evidence="3">The sequence shown here is derived from an EMBL/GenBank/DDBJ whole genome shotgun (WGS) entry which is preliminary data.</text>
</comment>
<dbReference type="Gene3D" id="3.30.530.20">
    <property type="match status" value="1"/>
</dbReference>
<feature type="non-terminal residue" evidence="3">
    <location>
        <position position="1"/>
    </location>
</feature>
<evidence type="ECO:0000256" key="1">
    <source>
        <dbReference type="PROSITE-ProRule" id="PRU00175"/>
    </source>
</evidence>
<proteinExistence type="predicted"/>
<keyword evidence="1" id="KW-0479">Metal-binding</keyword>
<dbReference type="GO" id="GO:0008270">
    <property type="term" value="F:zinc ion binding"/>
    <property type="evidence" value="ECO:0007669"/>
    <property type="project" value="UniProtKB-KW"/>
</dbReference>
<sequence length="385" mass="42651">GQHGPLSSAWGRRRQFDCPPLAPDVIDRLKFTAITNAKFIVDKTDLQSGLVRWSVHADETDVVIYKGIDPYASPGSCLYMSVTRVAAPLDTVIARLQGARNPLAIDQLESAPLYSLVEPTAEDPYDRIAVTWRGFRSPLARLVAERDCCLLECQHAFLMDGRRVWVDATKSTTVPACPDAVDAFVRIMNYGTGLVCIEPEPGLVYIRHLVHLHFRGDLTPTVDDSHRAWLCDAHMMRRCRALFLMSSLHPPRSRHCAVCLKMHRNDSPLVPCRCGQTLCHGCSLAWRACAQLEDCPFCFVKSDEGVTPPTSSSSSRLDTDWSSISIVHSSSSVVTSSDAMYSDTCVTNDAMSHYSDTVVAPLPLPPPRLHVPTTPPVRFGFWKTT</sequence>
<dbReference type="PROSITE" id="PS50089">
    <property type="entry name" value="ZF_RING_2"/>
    <property type="match status" value="1"/>
</dbReference>
<gene>
    <name evidence="3" type="ORF">As57867_000902</name>
</gene>
<dbReference type="SUPFAM" id="SSF55961">
    <property type="entry name" value="Bet v1-like"/>
    <property type="match status" value="1"/>
</dbReference>
<keyword evidence="1" id="KW-0862">Zinc</keyword>
<accession>A0A6A5A7A5</accession>
<dbReference type="OrthoDB" id="71074at2759"/>
<feature type="domain" description="RING-type" evidence="2">
    <location>
        <begin position="256"/>
        <end position="298"/>
    </location>
</feature>
<evidence type="ECO:0000259" key="2">
    <source>
        <dbReference type="PROSITE" id="PS50089"/>
    </source>
</evidence>
<dbReference type="AlphaFoldDB" id="A0A6A5A7A5"/>
<dbReference type="InterPro" id="IPR001841">
    <property type="entry name" value="Znf_RING"/>
</dbReference>
<dbReference type="EMBL" id="VJMH01000058">
    <property type="protein sequence ID" value="KAF0719609.1"/>
    <property type="molecule type" value="Genomic_DNA"/>
</dbReference>
<organism evidence="3">
    <name type="scientific">Aphanomyces stellatus</name>
    <dbReference type="NCBI Taxonomy" id="120398"/>
    <lineage>
        <taxon>Eukaryota</taxon>
        <taxon>Sar</taxon>
        <taxon>Stramenopiles</taxon>
        <taxon>Oomycota</taxon>
        <taxon>Saprolegniomycetes</taxon>
        <taxon>Saprolegniales</taxon>
        <taxon>Verrucalvaceae</taxon>
        <taxon>Aphanomyces</taxon>
    </lineage>
</organism>